<evidence type="ECO:0008006" key="2">
    <source>
        <dbReference type="Google" id="ProtNLM"/>
    </source>
</evidence>
<reference evidence="1" key="1">
    <citation type="journal article" date="2015" name="Nature">
        <title>Complex archaea that bridge the gap between prokaryotes and eukaryotes.</title>
        <authorList>
            <person name="Spang A."/>
            <person name="Saw J.H."/>
            <person name="Jorgensen S.L."/>
            <person name="Zaremba-Niedzwiedzka K."/>
            <person name="Martijn J."/>
            <person name="Lind A.E."/>
            <person name="van Eijk R."/>
            <person name="Schleper C."/>
            <person name="Guy L."/>
            <person name="Ettema T.J."/>
        </authorList>
    </citation>
    <scope>NUCLEOTIDE SEQUENCE</scope>
</reference>
<dbReference type="Gene3D" id="1.20.1050.10">
    <property type="match status" value="1"/>
</dbReference>
<dbReference type="InterPro" id="IPR036282">
    <property type="entry name" value="Glutathione-S-Trfase_C_sf"/>
</dbReference>
<organism evidence="1">
    <name type="scientific">marine sediment metagenome</name>
    <dbReference type="NCBI Taxonomy" id="412755"/>
    <lineage>
        <taxon>unclassified sequences</taxon>
        <taxon>metagenomes</taxon>
        <taxon>ecological metagenomes</taxon>
    </lineage>
</organism>
<dbReference type="AlphaFoldDB" id="A0A0F9WYJ5"/>
<gene>
    <name evidence="1" type="ORF">LCGC14_0216300</name>
</gene>
<evidence type="ECO:0000313" key="1">
    <source>
        <dbReference type="EMBL" id="KKN91521.1"/>
    </source>
</evidence>
<proteinExistence type="predicted"/>
<sequence length="63" mass="7149">MVPYKNQGQDLEEFPNLRRWFDVVKSRPAVSKGLDIGKAEREKMNLATDANAQSVLFGQRARA</sequence>
<name>A0A0F9WYJ5_9ZZZZ</name>
<protein>
    <recommendedName>
        <fullName evidence="2">GST C-terminal domain-containing protein</fullName>
    </recommendedName>
</protein>
<accession>A0A0F9WYJ5</accession>
<dbReference type="SUPFAM" id="SSF47616">
    <property type="entry name" value="GST C-terminal domain-like"/>
    <property type="match status" value="1"/>
</dbReference>
<dbReference type="EMBL" id="LAZR01000102">
    <property type="protein sequence ID" value="KKN91521.1"/>
    <property type="molecule type" value="Genomic_DNA"/>
</dbReference>
<comment type="caution">
    <text evidence="1">The sequence shown here is derived from an EMBL/GenBank/DDBJ whole genome shotgun (WGS) entry which is preliminary data.</text>
</comment>